<keyword evidence="5 9" id="KW-1133">Transmembrane helix</keyword>
<evidence type="ECO:0000256" key="7">
    <source>
        <dbReference type="ARBA" id="ARBA00023170"/>
    </source>
</evidence>
<feature type="transmembrane region" description="Helical" evidence="9">
    <location>
        <begin position="318"/>
        <end position="338"/>
    </location>
</feature>
<organism evidence="11 12">
    <name type="scientific">Daphnia pulex</name>
    <name type="common">Water flea</name>
    <dbReference type="NCBI Taxonomy" id="6669"/>
    <lineage>
        <taxon>Eukaryota</taxon>
        <taxon>Metazoa</taxon>
        <taxon>Ecdysozoa</taxon>
        <taxon>Arthropoda</taxon>
        <taxon>Crustacea</taxon>
        <taxon>Branchiopoda</taxon>
        <taxon>Diplostraca</taxon>
        <taxon>Cladocera</taxon>
        <taxon>Anomopoda</taxon>
        <taxon>Daphniidae</taxon>
        <taxon>Daphnia</taxon>
    </lineage>
</organism>
<reference evidence="11 12" key="1">
    <citation type="journal article" date="2011" name="Science">
        <title>The ecoresponsive genome of Daphnia pulex.</title>
        <authorList>
            <person name="Colbourne J.K."/>
            <person name="Pfrender M.E."/>
            <person name="Gilbert D."/>
            <person name="Thomas W.K."/>
            <person name="Tucker A."/>
            <person name="Oakley T.H."/>
            <person name="Tokishita S."/>
            <person name="Aerts A."/>
            <person name="Arnold G.J."/>
            <person name="Basu M.K."/>
            <person name="Bauer D.J."/>
            <person name="Caceres C.E."/>
            <person name="Carmel L."/>
            <person name="Casola C."/>
            <person name="Choi J.H."/>
            <person name="Detter J.C."/>
            <person name="Dong Q."/>
            <person name="Dusheyko S."/>
            <person name="Eads B.D."/>
            <person name="Frohlich T."/>
            <person name="Geiler-Samerotte K.A."/>
            <person name="Gerlach D."/>
            <person name="Hatcher P."/>
            <person name="Jogdeo S."/>
            <person name="Krijgsveld J."/>
            <person name="Kriventseva E.V."/>
            <person name="Kultz D."/>
            <person name="Laforsch C."/>
            <person name="Lindquist E."/>
            <person name="Lopez J."/>
            <person name="Manak J.R."/>
            <person name="Muller J."/>
            <person name="Pangilinan J."/>
            <person name="Patwardhan R.P."/>
            <person name="Pitluck S."/>
            <person name="Pritham E.J."/>
            <person name="Rechtsteiner A."/>
            <person name="Rho M."/>
            <person name="Rogozin I.B."/>
            <person name="Sakarya O."/>
            <person name="Salamov A."/>
            <person name="Schaack S."/>
            <person name="Shapiro H."/>
            <person name="Shiga Y."/>
            <person name="Skalitzky C."/>
            <person name="Smith Z."/>
            <person name="Souvorov A."/>
            <person name="Sung W."/>
            <person name="Tang Z."/>
            <person name="Tsuchiya D."/>
            <person name="Tu H."/>
            <person name="Vos H."/>
            <person name="Wang M."/>
            <person name="Wolf Y.I."/>
            <person name="Yamagata H."/>
            <person name="Yamada T."/>
            <person name="Ye Y."/>
            <person name="Shaw J.R."/>
            <person name="Andrews J."/>
            <person name="Crease T.J."/>
            <person name="Tang H."/>
            <person name="Lucas S.M."/>
            <person name="Robertson H.M."/>
            <person name="Bork P."/>
            <person name="Koonin E.V."/>
            <person name="Zdobnov E.M."/>
            <person name="Grigoriev I.V."/>
            <person name="Lynch M."/>
            <person name="Boore J.L."/>
        </authorList>
    </citation>
    <scope>NUCLEOTIDE SEQUENCE [LARGE SCALE GENOMIC DNA]</scope>
</reference>
<dbReference type="InterPro" id="IPR052192">
    <property type="entry name" value="Insect_Ionotropic_Sensory_Rcpt"/>
</dbReference>
<dbReference type="KEGG" id="dpx:DAPPUDRAFT_104981"/>
<evidence type="ECO:0000256" key="3">
    <source>
        <dbReference type="ARBA" id="ARBA00022475"/>
    </source>
</evidence>
<dbReference type="Gene3D" id="1.10.287.70">
    <property type="match status" value="1"/>
</dbReference>
<comment type="similarity">
    <text evidence="2">Belongs to the glutamate-gated ion channel (TC 1.A.10.1) family.</text>
</comment>
<comment type="subcellular location">
    <subcellularLocation>
        <location evidence="1">Cell membrane</location>
        <topology evidence="1">Multi-pass membrane protein</topology>
    </subcellularLocation>
</comment>
<dbReference type="AlphaFoldDB" id="E9GP04"/>
<name>E9GP04_DAPPU</name>
<dbReference type="eggNOG" id="KOG1052">
    <property type="taxonomic scope" value="Eukaryota"/>
</dbReference>
<evidence type="ECO:0000256" key="2">
    <source>
        <dbReference type="ARBA" id="ARBA00008685"/>
    </source>
</evidence>
<feature type="transmembrane region" description="Helical" evidence="9">
    <location>
        <begin position="126"/>
        <end position="150"/>
    </location>
</feature>
<evidence type="ECO:0000313" key="11">
    <source>
        <dbReference type="EMBL" id="EFX78846.1"/>
    </source>
</evidence>
<evidence type="ECO:0000256" key="9">
    <source>
        <dbReference type="SAM" id="Phobius"/>
    </source>
</evidence>
<evidence type="ECO:0000256" key="6">
    <source>
        <dbReference type="ARBA" id="ARBA00023136"/>
    </source>
</evidence>
<keyword evidence="3" id="KW-1003">Cell membrane</keyword>
<keyword evidence="7" id="KW-0675">Receptor</keyword>
<dbReference type="OMA" id="RENIFTY"/>
<keyword evidence="4 9" id="KW-0812">Transmembrane</keyword>
<dbReference type="PANTHER" id="PTHR42643">
    <property type="entry name" value="IONOTROPIC RECEPTOR 20A-RELATED"/>
    <property type="match status" value="1"/>
</dbReference>
<dbReference type="InterPro" id="IPR001320">
    <property type="entry name" value="Iontro_rcpt_C"/>
</dbReference>
<dbReference type="PANTHER" id="PTHR42643:SF24">
    <property type="entry name" value="IONOTROPIC RECEPTOR 60A"/>
    <property type="match status" value="1"/>
</dbReference>
<keyword evidence="8" id="KW-0325">Glycoprotein</keyword>
<evidence type="ECO:0000256" key="5">
    <source>
        <dbReference type="ARBA" id="ARBA00022989"/>
    </source>
</evidence>
<evidence type="ECO:0000313" key="12">
    <source>
        <dbReference type="Proteomes" id="UP000000305"/>
    </source>
</evidence>
<evidence type="ECO:0000256" key="1">
    <source>
        <dbReference type="ARBA" id="ARBA00004651"/>
    </source>
</evidence>
<protein>
    <recommendedName>
        <fullName evidence="10">Ionotropic glutamate receptor C-terminal domain-containing protein</fullName>
    </recommendedName>
</protein>
<accession>E9GP04</accession>
<keyword evidence="6 9" id="KW-0472">Membrane</keyword>
<dbReference type="InParanoid" id="E9GP04"/>
<dbReference type="GO" id="GO:0015276">
    <property type="term" value="F:ligand-gated monoatomic ion channel activity"/>
    <property type="evidence" value="ECO:0007669"/>
    <property type="project" value="InterPro"/>
</dbReference>
<gene>
    <name evidence="11" type="ORF">DAPPUDRAFT_104981</name>
</gene>
<evidence type="ECO:0000259" key="10">
    <source>
        <dbReference type="Pfam" id="PF00060"/>
    </source>
</evidence>
<feature type="transmembrane region" description="Helical" evidence="9">
    <location>
        <begin position="48"/>
        <end position="68"/>
    </location>
</feature>
<dbReference type="EMBL" id="GL732555">
    <property type="protein sequence ID" value="EFX78846.1"/>
    <property type="molecule type" value="Genomic_DNA"/>
</dbReference>
<evidence type="ECO:0000256" key="4">
    <source>
        <dbReference type="ARBA" id="ARBA00022692"/>
    </source>
</evidence>
<keyword evidence="12" id="KW-1185">Reference proteome</keyword>
<dbReference type="SUPFAM" id="SSF53850">
    <property type="entry name" value="Periplasmic binding protein-like II"/>
    <property type="match status" value="1"/>
</dbReference>
<dbReference type="Proteomes" id="UP000000305">
    <property type="component" value="Unassembled WGS sequence"/>
</dbReference>
<dbReference type="OrthoDB" id="9997229at2759"/>
<dbReference type="GO" id="GO:0050906">
    <property type="term" value="P:detection of stimulus involved in sensory perception"/>
    <property type="evidence" value="ECO:0007669"/>
    <property type="project" value="UniProtKB-ARBA"/>
</dbReference>
<dbReference type="Pfam" id="PF00060">
    <property type="entry name" value="Lig_chan"/>
    <property type="match status" value="1"/>
</dbReference>
<dbReference type="PhylomeDB" id="E9GP04"/>
<feature type="domain" description="Ionotropic glutamate receptor C-terminal" evidence="10">
    <location>
        <begin position="50"/>
        <end position="328"/>
    </location>
</feature>
<evidence type="ECO:0000256" key="8">
    <source>
        <dbReference type="ARBA" id="ARBA00023180"/>
    </source>
</evidence>
<dbReference type="HOGENOM" id="CLU_007257_4_2_1"/>
<dbReference type="GO" id="GO:0005886">
    <property type="term" value="C:plasma membrane"/>
    <property type="evidence" value="ECO:0007669"/>
    <property type="project" value="UniProtKB-SubCell"/>
</dbReference>
<dbReference type="FunFam" id="1.10.287.70:FF:000334">
    <property type="entry name" value="Uncharacterized protein"/>
    <property type="match status" value="1"/>
</dbReference>
<proteinExistence type="inferred from homology"/>
<sequence length="353" mass="39461">MTAMFQTSERLRSLEMVHPWLYMPGAFLIPTPEDIKNNVDAVIKPFQFWVWMGLLVASVAIIITVLGFNRILKIKILCIGNQNEETNNQRLQHHQVGVRENIFTYIITTLLNQGGYISCKITPIRLVIGSWCLLTLVLLNVYNGVLISYVTATHREPALINSIDDAASASNNIRVIVNKGQGIDMLFSTATTGLYKAIGDKLRAYPTMSRCNTTQQCVDLVVTVLKAAIKDDYKKTRQCKITITAMDTSSRAGGWGLAKRSPYLENFNQGISELSEIGLISLWMKQFEPNTKPCYSENIKDSRDGKTETRQRLSLTNLMGAFAVLAVGYLLSSLIFLAEMTISHWKANSVIVV</sequence>